<feature type="transmembrane region" description="Helical" evidence="1">
    <location>
        <begin position="133"/>
        <end position="154"/>
    </location>
</feature>
<feature type="transmembrane region" description="Helical" evidence="1">
    <location>
        <begin position="49"/>
        <end position="73"/>
    </location>
</feature>
<keyword evidence="1" id="KW-0472">Membrane</keyword>
<feature type="transmembrane region" description="Helical" evidence="1">
    <location>
        <begin position="85"/>
        <end position="112"/>
    </location>
</feature>
<reference evidence="2" key="1">
    <citation type="journal article" date="2020" name="Nature">
        <title>Giant virus diversity and host interactions through global metagenomics.</title>
        <authorList>
            <person name="Schulz F."/>
            <person name="Roux S."/>
            <person name="Paez-Espino D."/>
            <person name="Jungbluth S."/>
            <person name="Walsh D.A."/>
            <person name="Denef V.J."/>
            <person name="McMahon K.D."/>
            <person name="Konstantinidis K.T."/>
            <person name="Eloe-Fadrosh E.A."/>
            <person name="Kyrpides N.C."/>
            <person name="Woyke T."/>
        </authorList>
    </citation>
    <scope>NUCLEOTIDE SEQUENCE</scope>
    <source>
        <strain evidence="2">GVMAG-M-3300021964-36</strain>
    </source>
</reference>
<sequence length="162" mass="18159">MDSQIIPMVYGLKVLKLGSVFVSANISANYMSQVYMEKVLVNQENPQPLVNLIWMFLLIDSIITIFILALAYISGTFINKNMSTVITLLALDTAVVLTNIALFGSIVATVMNNKKFFMYKDDGLRAIRALKEILTYFGMVFCLMPVFIAFQPFVSPPQPKTN</sequence>
<organism evidence="2">
    <name type="scientific">viral metagenome</name>
    <dbReference type="NCBI Taxonomy" id="1070528"/>
    <lineage>
        <taxon>unclassified sequences</taxon>
        <taxon>metagenomes</taxon>
        <taxon>organismal metagenomes</taxon>
    </lineage>
</organism>
<keyword evidence="1" id="KW-0812">Transmembrane</keyword>
<dbReference type="AlphaFoldDB" id="A0A6C0CU00"/>
<evidence type="ECO:0000313" key="2">
    <source>
        <dbReference type="EMBL" id="QHT07733.1"/>
    </source>
</evidence>
<dbReference type="EMBL" id="MN739485">
    <property type="protein sequence ID" value="QHT07733.1"/>
    <property type="molecule type" value="Genomic_DNA"/>
</dbReference>
<evidence type="ECO:0000256" key="1">
    <source>
        <dbReference type="SAM" id="Phobius"/>
    </source>
</evidence>
<name>A0A6C0CU00_9ZZZZ</name>
<accession>A0A6C0CU00</accession>
<keyword evidence="1" id="KW-1133">Transmembrane helix</keyword>
<proteinExistence type="predicted"/>
<feature type="transmembrane region" description="Helical" evidence="1">
    <location>
        <begin position="6"/>
        <end position="28"/>
    </location>
</feature>
<protein>
    <submittedName>
        <fullName evidence="2">Uncharacterized protein</fullName>
    </submittedName>
</protein>